<dbReference type="SUPFAM" id="SSF52540">
    <property type="entry name" value="P-loop containing nucleoside triphosphate hydrolases"/>
    <property type="match status" value="1"/>
</dbReference>
<keyword evidence="2" id="KW-0433">Leucine-rich repeat</keyword>
<dbReference type="GO" id="GO:0016787">
    <property type="term" value="F:hydrolase activity"/>
    <property type="evidence" value="ECO:0007669"/>
    <property type="project" value="UniProtKB-KW"/>
</dbReference>
<evidence type="ECO:0000313" key="7">
    <source>
        <dbReference type="Proteomes" id="UP000215914"/>
    </source>
</evidence>
<dbReference type="Gene3D" id="3.80.10.10">
    <property type="entry name" value="Ribonuclease Inhibitor"/>
    <property type="match status" value="2"/>
</dbReference>
<dbReference type="Gramene" id="mRNA:HanXRQr2_Chr15g0706211">
    <property type="protein sequence ID" value="mRNA:HanXRQr2_Chr15g0706211"/>
    <property type="gene ID" value="HanXRQr2_Chr15g0706211"/>
</dbReference>
<dbReference type="PANTHER" id="PTHR33463">
    <property type="entry name" value="NB-ARC DOMAIN-CONTAINING PROTEIN-RELATED"/>
    <property type="match status" value="1"/>
</dbReference>
<reference evidence="6" key="2">
    <citation type="submission" date="2020-06" db="EMBL/GenBank/DDBJ databases">
        <title>Helianthus annuus Genome sequencing and assembly Release 2.</title>
        <authorList>
            <person name="Gouzy J."/>
            <person name="Langlade N."/>
            <person name="Munos S."/>
        </authorList>
    </citation>
    <scope>NUCLEOTIDE SEQUENCE</scope>
    <source>
        <tissue evidence="6">Leaves</tissue>
    </source>
</reference>
<evidence type="ECO:0000256" key="3">
    <source>
        <dbReference type="ARBA" id="ARBA00022821"/>
    </source>
</evidence>
<comment type="caution">
    <text evidence="6">The sequence shown here is derived from an EMBL/GenBank/DDBJ whole genome shotgun (WGS) entry which is preliminary data.</text>
</comment>
<organism evidence="6 7">
    <name type="scientific">Helianthus annuus</name>
    <name type="common">Common sunflower</name>
    <dbReference type="NCBI Taxonomy" id="4232"/>
    <lineage>
        <taxon>Eukaryota</taxon>
        <taxon>Viridiplantae</taxon>
        <taxon>Streptophyta</taxon>
        <taxon>Embryophyta</taxon>
        <taxon>Tracheophyta</taxon>
        <taxon>Spermatophyta</taxon>
        <taxon>Magnoliopsida</taxon>
        <taxon>eudicotyledons</taxon>
        <taxon>Gunneridae</taxon>
        <taxon>Pentapetalae</taxon>
        <taxon>asterids</taxon>
        <taxon>campanulids</taxon>
        <taxon>Asterales</taxon>
        <taxon>Asteraceae</taxon>
        <taxon>Asteroideae</taxon>
        <taxon>Heliantheae alliance</taxon>
        <taxon>Heliantheae</taxon>
        <taxon>Helianthus</taxon>
    </lineage>
</organism>
<dbReference type="InterPro" id="IPR036388">
    <property type="entry name" value="WH-like_DNA-bd_sf"/>
</dbReference>
<evidence type="ECO:0000256" key="1">
    <source>
        <dbReference type="ARBA" id="ARBA00008894"/>
    </source>
</evidence>
<feature type="domain" description="Disease resistance protein At4g27190-like leucine-rich repeats" evidence="5">
    <location>
        <begin position="595"/>
        <end position="690"/>
    </location>
</feature>
<dbReference type="Pfam" id="PF00931">
    <property type="entry name" value="NB-ARC"/>
    <property type="match status" value="1"/>
</dbReference>
<feature type="domain" description="NB-ARC" evidence="4">
    <location>
        <begin position="2"/>
        <end position="131"/>
    </location>
</feature>
<accession>A0A9K3E254</accession>
<dbReference type="Gene3D" id="3.40.50.300">
    <property type="entry name" value="P-loop containing nucleotide triphosphate hydrolases"/>
    <property type="match status" value="1"/>
</dbReference>
<dbReference type="InterPro" id="IPR002182">
    <property type="entry name" value="NB-ARC"/>
</dbReference>
<dbReference type="PANTHER" id="PTHR33463:SF209">
    <property type="entry name" value="DISEASE RESISTANCE PROTEIN RPS2-LIKE"/>
    <property type="match status" value="1"/>
</dbReference>
<keyword evidence="3" id="KW-0611">Plant defense</keyword>
<evidence type="ECO:0000259" key="5">
    <source>
        <dbReference type="Pfam" id="PF23247"/>
    </source>
</evidence>
<dbReference type="AlphaFoldDB" id="A0A9K3E254"/>
<dbReference type="InterPro" id="IPR027417">
    <property type="entry name" value="P-loop_NTPase"/>
</dbReference>
<dbReference type="SUPFAM" id="SSF52058">
    <property type="entry name" value="L domain-like"/>
    <property type="match status" value="1"/>
</dbReference>
<dbReference type="Pfam" id="PF23247">
    <property type="entry name" value="LRR_RPS2"/>
    <property type="match status" value="1"/>
</dbReference>
<comment type="similarity">
    <text evidence="1">Belongs to the disease resistance NB-LRR family.</text>
</comment>
<evidence type="ECO:0000256" key="2">
    <source>
        <dbReference type="ARBA" id="ARBA00022614"/>
    </source>
</evidence>
<dbReference type="InterPro" id="IPR032675">
    <property type="entry name" value="LRR_dom_sf"/>
</dbReference>
<dbReference type="GO" id="GO:0043531">
    <property type="term" value="F:ADP binding"/>
    <property type="evidence" value="ECO:0007669"/>
    <property type="project" value="InterPro"/>
</dbReference>
<dbReference type="GO" id="GO:0006952">
    <property type="term" value="P:defense response"/>
    <property type="evidence" value="ECO:0007669"/>
    <property type="project" value="UniProtKB-KW"/>
</dbReference>
<protein>
    <submittedName>
        <fullName evidence="6">P-loop containing nucleoside triphosphate hydrolase, leucine-rich repeat domain superfamily</fullName>
    </submittedName>
</protein>
<proteinExistence type="inferred from homology"/>
<dbReference type="InterPro" id="IPR057135">
    <property type="entry name" value="At4g27190-like_LRR"/>
</dbReference>
<dbReference type="Proteomes" id="UP000215914">
    <property type="component" value="Unassembled WGS sequence"/>
</dbReference>
<keyword evidence="6" id="KW-0378">Hydrolase</keyword>
<evidence type="ECO:0000313" key="6">
    <source>
        <dbReference type="EMBL" id="KAF5765645.1"/>
    </source>
</evidence>
<keyword evidence="7" id="KW-1185">Reference proteome</keyword>
<sequence length="708" mass="80461">MFHIVIWIPASDFKNQDKRKSIEVEIQRCIADRLGICISGIKDEENIANKIRAELDGAKYLLLLDDVKVNINLEKIGIPPNTQGSKIVYTTNFGVYPFGIPPDHESFTLTMKRLSDGDSWQIFEDIVSKENVLLLQRDIKAIARQVVDCCDGLMSIIIIVADNFKLRDCLESWSNGLEMLKRPPMKEDIPMEALKKFLNFSYGSLTENEQIYFLFCVLYPEDHKIPIDCLFDCWAANNLLQKGVPGKQILGRLLKMALLNECSNKQYVTVDNVYRKAAMKILREHGHLKCLVAPEANTKLQKDDCKDIHWISLANSGIDGLPTEVDCPNLTTLFLQNNSKLKAISSSFFRNIGKLLVLDLYKTGLESVLPMSHMQMLKVLYVNSCAIEIPHDIKKLKHLRRLLVSIDCGRTLGDLNTTELSSLKELIIYVKSDVVHVNVKARKTWCYKVIKDILEKIDPSEELTTLKFHFENSIVDIIEVLCDRLKIFVPKQGSLKHIWKERRNKHFTAQVYIGLEMTSSLQIPEFFPNTSFVLSCDKIVSDTVIDEVMGKVKALSVMRANSMDNLDQNATSSSDVIHDCLIHKCDNIETFMKIDGFSNLKTLVLSECSQLKALFSNNVAQQVGIKHLEIRDCPTIEEINMLSTSCGDILPTLTTLIVHNLHKLEKICSDMKWPSMSTLEIYKCPMLMTLPLNGNNANNLRNIKVEEM</sequence>
<dbReference type="Gene3D" id="1.10.10.10">
    <property type="entry name" value="Winged helix-like DNA-binding domain superfamily/Winged helix DNA-binding domain"/>
    <property type="match status" value="1"/>
</dbReference>
<dbReference type="InterPro" id="IPR050905">
    <property type="entry name" value="Plant_NBS-LRR"/>
</dbReference>
<dbReference type="EMBL" id="MNCJ02000330">
    <property type="protein sequence ID" value="KAF5765645.1"/>
    <property type="molecule type" value="Genomic_DNA"/>
</dbReference>
<reference evidence="6" key="1">
    <citation type="journal article" date="2017" name="Nature">
        <title>The sunflower genome provides insights into oil metabolism, flowering and Asterid evolution.</title>
        <authorList>
            <person name="Badouin H."/>
            <person name="Gouzy J."/>
            <person name="Grassa C.J."/>
            <person name="Murat F."/>
            <person name="Staton S.E."/>
            <person name="Cottret L."/>
            <person name="Lelandais-Briere C."/>
            <person name="Owens G.L."/>
            <person name="Carrere S."/>
            <person name="Mayjonade B."/>
            <person name="Legrand L."/>
            <person name="Gill N."/>
            <person name="Kane N.C."/>
            <person name="Bowers J.E."/>
            <person name="Hubner S."/>
            <person name="Bellec A."/>
            <person name="Berard A."/>
            <person name="Berges H."/>
            <person name="Blanchet N."/>
            <person name="Boniface M.C."/>
            <person name="Brunel D."/>
            <person name="Catrice O."/>
            <person name="Chaidir N."/>
            <person name="Claudel C."/>
            <person name="Donnadieu C."/>
            <person name="Faraut T."/>
            <person name="Fievet G."/>
            <person name="Helmstetter N."/>
            <person name="King M."/>
            <person name="Knapp S.J."/>
            <person name="Lai Z."/>
            <person name="Le Paslier M.C."/>
            <person name="Lippi Y."/>
            <person name="Lorenzon L."/>
            <person name="Mandel J.R."/>
            <person name="Marage G."/>
            <person name="Marchand G."/>
            <person name="Marquand E."/>
            <person name="Bret-Mestries E."/>
            <person name="Morien E."/>
            <person name="Nambeesan S."/>
            <person name="Nguyen T."/>
            <person name="Pegot-Espagnet P."/>
            <person name="Pouilly N."/>
            <person name="Raftis F."/>
            <person name="Sallet E."/>
            <person name="Schiex T."/>
            <person name="Thomas J."/>
            <person name="Vandecasteele C."/>
            <person name="Vares D."/>
            <person name="Vear F."/>
            <person name="Vautrin S."/>
            <person name="Crespi M."/>
            <person name="Mangin B."/>
            <person name="Burke J.M."/>
            <person name="Salse J."/>
            <person name="Munos S."/>
            <person name="Vincourt P."/>
            <person name="Rieseberg L.H."/>
            <person name="Langlade N.B."/>
        </authorList>
    </citation>
    <scope>NUCLEOTIDE SEQUENCE</scope>
    <source>
        <tissue evidence="6">Leaves</tissue>
    </source>
</reference>
<name>A0A9K3E254_HELAN</name>
<gene>
    <name evidence="6" type="ORF">HanXRQr2_Chr15g0706211</name>
</gene>
<evidence type="ECO:0000259" key="4">
    <source>
        <dbReference type="Pfam" id="PF00931"/>
    </source>
</evidence>